<accession>A0A4Q1BGB3</accession>
<evidence type="ECO:0000313" key="3">
    <source>
        <dbReference type="Proteomes" id="UP000289152"/>
    </source>
</evidence>
<evidence type="ECO:0008006" key="4">
    <source>
        <dbReference type="Google" id="ProtNLM"/>
    </source>
</evidence>
<keyword evidence="3" id="KW-1185">Reference proteome</keyword>
<dbReference type="InterPro" id="IPR047865">
    <property type="entry name" value="Ribosomal_uL10_bac_type"/>
</dbReference>
<comment type="caution">
    <text evidence="2">The sequence shown here is derived from an EMBL/GenBank/DDBJ whole genome shotgun (WGS) entry which is preliminary data.</text>
</comment>
<dbReference type="SUPFAM" id="SSF160369">
    <property type="entry name" value="Ribosomal protein L10-like"/>
    <property type="match status" value="1"/>
</dbReference>
<dbReference type="FunCoup" id="A0A4Q1BGB3">
    <property type="interactions" value="105"/>
</dbReference>
<dbReference type="VEuPathDB" id="FungiDB:TREMEDRAFT_68447"/>
<proteinExistence type="inferred from homology"/>
<dbReference type="InParanoid" id="A0A4Q1BGB3"/>
<comment type="similarity">
    <text evidence="1">Belongs to the universal ribosomal protein uL10 family.</text>
</comment>
<dbReference type="InterPro" id="IPR043141">
    <property type="entry name" value="Ribosomal_uL10-like_sf"/>
</dbReference>
<dbReference type="STRING" id="5217.A0A4Q1BGB3"/>
<dbReference type="EMBL" id="SDIL01000104">
    <property type="protein sequence ID" value="RXK36243.1"/>
    <property type="molecule type" value="Genomic_DNA"/>
</dbReference>
<dbReference type="PANTHER" id="PTHR11560">
    <property type="entry name" value="39S RIBOSOMAL PROTEIN L10, MITOCHONDRIAL"/>
    <property type="match status" value="1"/>
</dbReference>
<dbReference type="AlphaFoldDB" id="A0A4Q1BGB3"/>
<evidence type="ECO:0000313" key="2">
    <source>
        <dbReference type="EMBL" id="RXK36243.1"/>
    </source>
</evidence>
<dbReference type="OrthoDB" id="360689at2759"/>
<dbReference type="Proteomes" id="UP000289152">
    <property type="component" value="Unassembled WGS sequence"/>
</dbReference>
<sequence>MRLDIPLISLKRAVRQVRNLTTNTQPLPPTISSIPTLSDSRQYTNRKTFLYAYYSYLFHRSNLVLLFAHDNLSVKDLQAIRKNIRSIPLTNSTSSVLIPNNQPQLPVSEEITNGGISNEKATLTISRTGVLSAVTRSLPLTSTQSHSSSLTSLLEGPTALITCPDLSPRYLSRLLSTIQRTIKSRNRDGVEEKKQPTLRLVAGVLEGRLMEVSRVEGVSKLGEMDQLRAELVGLLQMPGRELVGVLSQAGGGGLVRTLQGLELSLEEKQGEMNVSDAI</sequence>
<gene>
    <name evidence="2" type="ORF">M231_06513</name>
</gene>
<protein>
    <recommendedName>
        <fullName evidence="4">Ribosomal protein L10</fullName>
    </recommendedName>
</protein>
<reference evidence="2 3" key="1">
    <citation type="submission" date="2016-06" db="EMBL/GenBank/DDBJ databases">
        <title>Evolution of pathogenesis and genome organization in the Tremellales.</title>
        <authorList>
            <person name="Cuomo C."/>
            <person name="Litvintseva A."/>
            <person name="Heitman J."/>
            <person name="Chen Y."/>
            <person name="Sun S."/>
            <person name="Springer D."/>
            <person name="Dromer F."/>
            <person name="Young S."/>
            <person name="Zeng Q."/>
            <person name="Chapman S."/>
            <person name="Gujja S."/>
            <person name="Saif S."/>
            <person name="Birren B."/>
        </authorList>
    </citation>
    <scope>NUCLEOTIDE SEQUENCE [LARGE SCALE GENOMIC DNA]</scope>
    <source>
        <strain evidence="2 3">ATCC 28783</strain>
    </source>
</reference>
<organism evidence="2 3">
    <name type="scientific">Tremella mesenterica</name>
    <name type="common">Jelly fungus</name>
    <dbReference type="NCBI Taxonomy" id="5217"/>
    <lineage>
        <taxon>Eukaryota</taxon>
        <taxon>Fungi</taxon>
        <taxon>Dikarya</taxon>
        <taxon>Basidiomycota</taxon>
        <taxon>Agaricomycotina</taxon>
        <taxon>Tremellomycetes</taxon>
        <taxon>Tremellales</taxon>
        <taxon>Tremellaceae</taxon>
        <taxon>Tremella</taxon>
    </lineage>
</organism>
<dbReference type="Gene3D" id="3.30.70.1730">
    <property type="match status" value="1"/>
</dbReference>
<name>A0A4Q1BGB3_TREME</name>
<evidence type="ECO:0000256" key="1">
    <source>
        <dbReference type="ARBA" id="ARBA00008889"/>
    </source>
</evidence>